<evidence type="ECO:0000256" key="3">
    <source>
        <dbReference type="SAM" id="Phobius"/>
    </source>
</evidence>
<dbReference type="AlphaFoldDB" id="A0AAN9GP63"/>
<keyword evidence="6" id="KW-1185">Reference proteome</keyword>
<proteinExistence type="predicted"/>
<feature type="signal peptide" evidence="4">
    <location>
        <begin position="1"/>
        <end position="25"/>
    </location>
</feature>
<dbReference type="EMBL" id="JBAMIC010000002">
    <property type="protein sequence ID" value="KAK7113765.1"/>
    <property type="molecule type" value="Genomic_DNA"/>
</dbReference>
<evidence type="ECO:0000313" key="6">
    <source>
        <dbReference type="Proteomes" id="UP001374579"/>
    </source>
</evidence>
<evidence type="ECO:0000256" key="4">
    <source>
        <dbReference type="SAM" id="SignalP"/>
    </source>
</evidence>
<organism evidence="5 6">
    <name type="scientific">Littorina saxatilis</name>
    <dbReference type="NCBI Taxonomy" id="31220"/>
    <lineage>
        <taxon>Eukaryota</taxon>
        <taxon>Metazoa</taxon>
        <taxon>Spiralia</taxon>
        <taxon>Lophotrochozoa</taxon>
        <taxon>Mollusca</taxon>
        <taxon>Gastropoda</taxon>
        <taxon>Caenogastropoda</taxon>
        <taxon>Littorinimorpha</taxon>
        <taxon>Littorinoidea</taxon>
        <taxon>Littorinidae</taxon>
        <taxon>Littorina</taxon>
    </lineage>
</organism>
<keyword evidence="3" id="KW-0472">Membrane</keyword>
<keyword evidence="3" id="KW-1133">Transmembrane helix</keyword>
<feature type="chain" id="PRO_5042832629" evidence="4">
    <location>
        <begin position="26"/>
        <end position="318"/>
    </location>
</feature>
<protein>
    <submittedName>
        <fullName evidence="5">Uncharacterized protein</fullName>
    </submittedName>
</protein>
<name>A0AAN9GP63_9CAEN</name>
<keyword evidence="1" id="KW-0175">Coiled coil</keyword>
<feature type="compositionally biased region" description="Polar residues" evidence="2">
    <location>
        <begin position="263"/>
        <end position="286"/>
    </location>
</feature>
<dbReference type="Proteomes" id="UP001374579">
    <property type="component" value="Unassembled WGS sequence"/>
</dbReference>
<keyword evidence="3" id="KW-0812">Transmembrane</keyword>
<evidence type="ECO:0000256" key="2">
    <source>
        <dbReference type="SAM" id="MobiDB-lite"/>
    </source>
</evidence>
<feature type="coiled-coil region" evidence="1">
    <location>
        <begin position="90"/>
        <end position="117"/>
    </location>
</feature>
<evidence type="ECO:0000256" key="1">
    <source>
        <dbReference type="SAM" id="Coils"/>
    </source>
</evidence>
<comment type="caution">
    <text evidence="5">The sequence shown here is derived from an EMBL/GenBank/DDBJ whole genome shotgun (WGS) entry which is preliminary data.</text>
</comment>
<reference evidence="5 6" key="1">
    <citation type="submission" date="2024-02" db="EMBL/GenBank/DDBJ databases">
        <title>Chromosome-scale genome assembly of the rough periwinkle Littorina saxatilis.</title>
        <authorList>
            <person name="De Jode A."/>
            <person name="Faria R."/>
            <person name="Formenti G."/>
            <person name="Sims Y."/>
            <person name="Smith T.P."/>
            <person name="Tracey A."/>
            <person name="Wood J.M.D."/>
            <person name="Zagrodzka Z.B."/>
            <person name="Johannesson K."/>
            <person name="Butlin R.K."/>
            <person name="Leder E.H."/>
        </authorList>
    </citation>
    <scope>NUCLEOTIDE SEQUENCE [LARGE SCALE GENOMIC DNA]</scope>
    <source>
        <strain evidence="5">Snail1</strain>
        <tissue evidence="5">Muscle</tissue>
    </source>
</reference>
<evidence type="ECO:0000313" key="5">
    <source>
        <dbReference type="EMBL" id="KAK7113765.1"/>
    </source>
</evidence>
<gene>
    <name evidence="5" type="ORF">V1264_012994</name>
</gene>
<accession>A0AAN9GP63</accession>
<feature type="region of interest" description="Disordered" evidence="2">
    <location>
        <begin position="263"/>
        <end position="318"/>
    </location>
</feature>
<sequence>MGSNASFKLLSLFFALSATTVTVFGDEPVWKNLGLNECLNMQNLYETCGYLQFCSDSNLNKGCRNCSNISDQWCQTDPDTFRQKYPSCQIECAEKKMNILKKNNSALVRQVTDLQDTLSDVKANEGALATCQADLKVKNETLQKLRHDEQLKNIEAMKETSETIQNETQLKWIGIGTSCLLFIILVVVLCDDVSLRKKARRNASDSPHSTASSQNQRLIKKWMTRLLCCLKRPKRPTEEDRPMVTSIQQRSIGLPITETTRVVVNPSDSGQGSEVASDRSNTSSASDVRVVAGGTDHNPSDTKDFMTTQKGAATGEWV</sequence>
<keyword evidence="4" id="KW-0732">Signal</keyword>
<feature type="transmembrane region" description="Helical" evidence="3">
    <location>
        <begin position="172"/>
        <end position="190"/>
    </location>
</feature>